<dbReference type="InterPro" id="IPR000157">
    <property type="entry name" value="TIR_dom"/>
</dbReference>
<name>A0ABU5SLS4_9BACT</name>
<proteinExistence type="predicted"/>
<organism evidence="2 3">
    <name type="scientific">Arcicella lustrica</name>
    <dbReference type="NCBI Taxonomy" id="2984196"/>
    <lineage>
        <taxon>Bacteria</taxon>
        <taxon>Pseudomonadati</taxon>
        <taxon>Bacteroidota</taxon>
        <taxon>Cytophagia</taxon>
        <taxon>Cytophagales</taxon>
        <taxon>Flectobacillaceae</taxon>
        <taxon>Arcicella</taxon>
    </lineage>
</organism>
<evidence type="ECO:0000313" key="2">
    <source>
        <dbReference type="EMBL" id="MEA5428270.1"/>
    </source>
</evidence>
<evidence type="ECO:0000259" key="1">
    <source>
        <dbReference type="PROSITE" id="PS50104"/>
    </source>
</evidence>
<dbReference type="SUPFAM" id="SSF52200">
    <property type="entry name" value="Toll/Interleukin receptor TIR domain"/>
    <property type="match status" value="1"/>
</dbReference>
<dbReference type="RefSeq" id="WP_323260449.1">
    <property type="nucleotide sequence ID" value="NZ_JAYGIM010000013.1"/>
</dbReference>
<evidence type="ECO:0000313" key="3">
    <source>
        <dbReference type="Proteomes" id="UP001302222"/>
    </source>
</evidence>
<dbReference type="EMBL" id="JAYGIM010000013">
    <property type="protein sequence ID" value="MEA5428270.1"/>
    <property type="molecule type" value="Genomic_DNA"/>
</dbReference>
<dbReference type="Gene3D" id="3.40.50.10140">
    <property type="entry name" value="Toll/interleukin-1 receptor homology (TIR) domain"/>
    <property type="match status" value="1"/>
</dbReference>
<gene>
    <name evidence="2" type="ORF">VB798_16885</name>
</gene>
<dbReference type="InterPro" id="IPR035897">
    <property type="entry name" value="Toll_tir_struct_dom_sf"/>
</dbReference>
<reference evidence="2 3" key="1">
    <citation type="submission" date="2023-12" db="EMBL/GenBank/DDBJ databases">
        <title>Novel species of the genus Arcicella isolated from rivers.</title>
        <authorList>
            <person name="Lu H."/>
        </authorList>
    </citation>
    <scope>NUCLEOTIDE SEQUENCE [LARGE SCALE GENOMIC DNA]</scope>
    <source>
        <strain evidence="2 3">DC25W</strain>
    </source>
</reference>
<protein>
    <submittedName>
        <fullName evidence="2">Toll/interleukin-1 receptor domain-containing protein</fullName>
    </submittedName>
</protein>
<keyword evidence="3" id="KW-1185">Reference proteome</keyword>
<accession>A0ABU5SLS4</accession>
<dbReference type="Proteomes" id="UP001302222">
    <property type="component" value="Unassembled WGS sequence"/>
</dbReference>
<sequence>MYSSPLSIYVLWHPNFSDGVFFANKIYQNFNRDTDYVLSRNLNIPVFYRNKANKNNEILSINFQESDKNAIVLLIDDNMFNDAIWEEYVSNILPNLDDNNRIYPIVLSSVSNYFLEENNFSRFQSINLMKTNNLDKQWEILKSRLLHDITRMMLDLQSVNDVVNTNTTITPRPPVKLFLSHAKADGEELAISFKNYIENNLKANTFFDTNDIADGYDFSDEINRNIDKNTAMIVFLTDAYSTREWCQIEVSTAKRKKCPIVVVHHIQKQERRSFPYLGNVPTIKWNGSFNDIIDLAIIQVLVNLFAQKFLEKHIALYDLEKKYHCHILSNPPELFNYLDILKLRQENTDKPVLVLYPDPPLGNEELKILNEVNNDINFVTPSHSFQYL</sequence>
<keyword evidence="2" id="KW-0675">Receptor</keyword>
<dbReference type="Pfam" id="PF13676">
    <property type="entry name" value="TIR_2"/>
    <property type="match status" value="1"/>
</dbReference>
<feature type="domain" description="TIR" evidence="1">
    <location>
        <begin position="173"/>
        <end position="308"/>
    </location>
</feature>
<dbReference type="PROSITE" id="PS50104">
    <property type="entry name" value="TIR"/>
    <property type="match status" value="1"/>
</dbReference>
<comment type="caution">
    <text evidence="2">The sequence shown here is derived from an EMBL/GenBank/DDBJ whole genome shotgun (WGS) entry which is preliminary data.</text>
</comment>